<dbReference type="Pfam" id="PF25583">
    <property type="entry name" value="WCX"/>
    <property type="match status" value="1"/>
</dbReference>
<evidence type="ECO:0000313" key="4">
    <source>
        <dbReference type="Proteomes" id="UP000321794"/>
    </source>
</evidence>
<dbReference type="Pfam" id="PF13280">
    <property type="entry name" value="WYL"/>
    <property type="match status" value="1"/>
</dbReference>
<protein>
    <submittedName>
        <fullName evidence="3">WYL domain-containing protein</fullName>
    </submittedName>
</protein>
<dbReference type="EMBL" id="BJZK01000015">
    <property type="protein sequence ID" value="GEO72187.1"/>
    <property type="molecule type" value="Genomic_DNA"/>
</dbReference>
<dbReference type="InterPro" id="IPR057727">
    <property type="entry name" value="WCX_dom"/>
</dbReference>
<dbReference type="Gene3D" id="1.10.10.10">
    <property type="entry name" value="Winged helix-like DNA-binding domain superfamily/Winged helix DNA-binding domain"/>
    <property type="match status" value="1"/>
</dbReference>
<sequence length="321" mass="36954">MESNARVAEMMVRLMSGETLKQTDLKKQYQISLRTCQRDISYIRRALTEYRVGEIEERPGTYRLARRSETADLEMVLTTSNILLGSRALNSPELAATLDFLSASLSPAMRALVRRELTVPRGSYTPLSRPKPLLHRLKEVADCIVNNQRLTFTYLSSHATEPQPLTHHAQPVALFFENYYFYVAMLSQERGGYWLYRLDRIEQILEKAAGEKLDYAERFSLQDHRHQTYLLDSGSLTQIRFIYRYYLQTVLDHFPGSRVLETRPDGSHLIEAYVKVDGAMFWLLSQGAHLQVVSPPSLVNRMRAELTAARDQYLIADDKEG</sequence>
<dbReference type="PROSITE" id="PS52050">
    <property type="entry name" value="WYL"/>
    <property type="match status" value="1"/>
</dbReference>
<dbReference type="InterPro" id="IPR036388">
    <property type="entry name" value="WH-like_DNA-bd_sf"/>
</dbReference>
<dbReference type="RefSeq" id="WP_225430789.1">
    <property type="nucleotide sequence ID" value="NZ_BJZK01000015.1"/>
</dbReference>
<accession>A0ABQ0X0J3</accession>
<keyword evidence="4" id="KW-1185">Reference proteome</keyword>
<dbReference type="InterPro" id="IPR051534">
    <property type="entry name" value="CBASS_pafABC_assoc_protein"/>
</dbReference>
<gene>
    <name evidence="3" type="ORF">LZY01_13550</name>
</gene>
<feature type="domain" description="WCX" evidence="2">
    <location>
        <begin position="250"/>
        <end position="309"/>
    </location>
</feature>
<comment type="caution">
    <text evidence="3">The sequence shown here is derived from an EMBL/GenBank/DDBJ whole genome shotgun (WGS) entry which is preliminary data.</text>
</comment>
<reference evidence="3 4" key="1">
    <citation type="submission" date="2019-07" db="EMBL/GenBank/DDBJ databases">
        <title>Whole genome shotgun sequence of Lactobacillus zymae NBRC 107157.</title>
        <authorList>
            <person name="Hosoyama A."/>
            <person name="Uohara A."/>
            <person name="Ohji S."/>
            <person name="Ichikawa N."/>
        </authorList>
    </citation>
    <scope>NUCLEOTIDE SEQUENCE [LARGE SCALE GENOMIC DNA]</scope>
    <source>
        <strain evidence="3 4">NBRC 107157</strain>
    </source>
</reference>
<dbReference type="PANTHER" id="PTHR34580:SF1">
    <property type="entry name" value="PROTEIN PAFC"/>
    <property type="match status" value="1"/>
</dbReference>
<evidence type="ECO:0000313" key="3">
    <source>
        <dbReference type="EMBL" id="GEO72187.1"/>
    </source>
</evidence>
<name>A0ABQ0X0J3_9LACO</name>
<dbReference type="Proteomes" id="UP000321794">
    <property type="component" value="Unassembled WGS sequence"/>
</dbReference>
<dbReference type="InterPro" id="IPR026881">
    <property type="entry name" value="WYL_dom"/>
</dbReference>
<evidence type="ECO:0000259" key="1">
    <source>
        <dbReference type="Pfam" id="PF13280"/>
    </source>
</evidence>
<evidence type="ECO:0000259" key="2">
    <source>
        <dbReference type="Pfam" id="PF25583"/>
    </source>
</evidence>
<dbReference type="PANTHER" id="PTHR34580">
    <property type="match status" value="1"/>
</dbReference>
<organism evidence="3 4">
    <name type="scientific">Levilactobacillus zymae</name>
    <dbReference type="NCBI Taxonomy" id="267363"/>
    <lineage>
        <taxon>Bacteria</taxon>
        <taxon>Bacillati</taxon>
        <taxon>Bacillota</taxon>
        <taxon>Bacilli</taxon>
        <taxon>Lactobacillales</taxon>
        <taxon>Lactobacillaceae</taxon>
        <taxon>Levilactobacillus</taxon>
    </lineage>
</organism>
<feature type="domain" description="WYL" evidence="1">
    <location>
        <begin position="137"/>
        <end position="204"/>
    </location>
</feature>
<proteinExistence type="predicted"/>